<accession>A0AAW0T2B4</accession>
<feature type="compositionally biased region" description="Polar residues" evidence="1">
    <location>
        <begin position="76"/>
        <end position="94"/>
    </location>
</feature>
<feature type="region of interest" description="Disordered" evidence="1">
    <location>
        <begin position="46"/>
        <end position="118"/>
    </location>
</feature>
<sequence>MFAVNAPQTCLCACLTPGLVWEHGGNQWPAVVVWVLEADRWPMEGLQQLKQNDEGEDGGETFVHPSNPTKALYGLSQLQEPSSHGQPDVNQLGKNGNPDDDSVHPSISELSRPLWRTS</sequence>
<dbReference type="AlphaFoldDB" id="A0AAW0T2B4"/>
<evidence type="ECO:0000256" key="1">
    <source>
        <dbReference type="SAM" id="MobiDB-lite"/>
    </source>
</evidence>
<dbReference type="EMBL" id="JARAKH010000040">
    <property type="protein sequence ID" value="KAK8381626.1"/>
    <property type="molecule type" value="Genomic_DNA"/>
</dbReference>
<gene>
    <name evidence="2" type="ORF">O3P69_018611</name>
</gene>
<protein>
    <submittedName>
        <fullName evidence="2">Uncharacterized protein</fullName>
    </submittedName>
</protein>
<name>A0AAW0T2B4_SCYPA</name>
<dbReference type="Proteomes" id="UP001487740">
    <property type="component" value="Unassembled WGS sequence"/>
</dbReference>
<evidence type="ECO:0000313" key="3">
    <source>
        <dbReference type="Proteomes" id="UP001487740"/>
    </source>
</evidence>
<proteinExistence type="predicted"/>
<organism evidence="2 3">
    <name type="scientific">Scylla paramamosain</name>
    <name type="common">Mud crab</name>
    <dbReference type="NCBI Taxonomy" id="85552"/>
    <lineage>
        <taxon>Eukaryota</taxon>
        <taxon>Metazoa</taxon>
        <taxon>Ecdysozoa</taxon>
        <taxon>Arthropoda</taxon>
        <taxon>Crustacea</taxon>
        <taxon>Multicrustacea</taxon>
        <taxon>Malacostraca</taxon>
        <taxon>Eumalacostraca</taxon>
        <taxon>Eucarida</taxon>
        <taxon>Decapoda</taxon>
        <taxon>Pleocyemata</taxon>
        <taxon>Brachyura</taxon>
        <taxon>Eubrachyura</taxon>
        <taxon>Portunoidea</taxon>
        <taxon>Portunidae</taxon>
        <taxon>Portuninae</taxon>
        <taxon>Scylla</taxon>
    </lineage>
</organism>
<comment type="caution">
    <text evidence="2">The sequence shown here is derived from an EMBL/GenBank/DDBJ whole genome shotgun (WGS) entry which is preliminary data.</text>
</comment>
<keyword evidence="3" id="KW-1185">Reference proteome</keyword>
<reference evidence="2 3" key="1">
    <citation type="submission" date="2023-03" db="EMBL/GenBank/DDBJ databases">
        <title>High-quality genome of Scylla paramamosain provides insights in environmental adaptation.</title>
        <authorList>
            <person name="Zhang L."/>
        </authorList>
    </citation>
    <scope>NUCLEOTIDE SEQUENCE [LARGE SCALE GENOMIC DNA]</scope>
    <source>
        <strain evidence="2">LZ_2023a</strain>
        <tissue evidence="2">Muscle</tissue>
    </source>
</reference>
<evidence type="ECO:0000313" key="2">
    <source>
        <dbReference type="EMBL" id="KAK8381626.1"/>
    </source>
</evidence>